<proteinExistence type="predicted"/>
<dbReference type="Pfam" id="PF10882">
    <property type="entry name" value="bPH_5"/>
    <property type="match status" value="1"/>
</dbReference>
<dbReference type="InterPro" id="IPR027783">
    <property type="entry name" value="Bacterial_PH-related"/>
</dbReference>
<reference evidence="2 3" key="1">
    <citation type="journal article" date="2019" name="Int. J. Syst. Evol. Microbiol.">
        <title>Capsulimonas corticalis gen. nov., sp. nov., an aerobic capsulated bacterium, of a novel bacterial order, Capsulimonadales ord. nov., of the class Armatimonadia of the phylum Armatimonadetes.</title>
        <authorList>
            <person name="Li J."/>
            <person name="Kudo C."/>
            <person name="Tonouchi A."/>
        </authorList>
    </citation>
    <scope>NUCLEOTIDE SEQUENCE [LARGE SCALE GENOMIC DNA]</scope>
    <source>
        <strain evidence="2 3">AX-7</strain>
    </source>
</reference>
<accession>A0A402CTH2</accession>
<dbReference type="RefSeq" id="WP_165864073.1">
    <property type="nucleotide sequence ID" value="NZ_AP025739.1"/>
</dbReference>
<dbReference type="KEGG" id="ccot:CCAX7_27790"/>
<evidence type="ECO:0000259" key="1">
    <source>
        <dbReference type="Pfam" id="PF10882"/>
    </source>
</evidence>
<organism evidence="2 3">
    <name type="scientific">Capsulimonas corticalis</name>
    <dbReference type="NCBI Taxonomy" id="2219043"/>
    <lineage>
        <taxon>Bacteria</taxon>
        <taxon>Bacillati</taxon>
        <taxon>Armatimonadota</taxon>
        <taxon>Armatimonadia</taxon>
        <taxon>Capsulimonadales</taxon>
        <taxon>Capsulimonadaceae</taxon>
        <taxon>Capsulimonas</taxon>
    </lineage>
</organism>
<keyword evidence="3" id="KW-1185">Reference proteome</keyword>
<feature type="domain" description="Bacterial Pleckstrin homology" evidence="1">
    <location>
        <begin position="76"/>
        <end position="172"/>
    </location>
</feature>
<sequence length="176" mass="19034">MQQIFPMAAPGPATKNTTMAIFLFVVVGCLGSMIAVPGGGGVHWITILVTAPILALVYRSIAKIGKVTFEVGGGVLDIRGDFLRHKIALKDVRLAEAQRIDRKTAPEVSPRERMAGTMMPGYMGGWFQMTGRGKGLVYVTDWSKAIYLPTNLGYPILLTPDDPQAFLDAIQSNPQS</sequence>
<gene>
    <name evidence="2" type="ORF">CCAX7_27790</name>
</gene>
<dbReference type="Proteomes" id="UP000287394">
    <property type="component" value="Chromosome"/>
</dbReference>
<dbReference type="AlphaFoldDB" id="A0A402CTH2"/>
<protein>
    <recommendedName>
        <fullName evidence="1">Bacterial Pleckstrin homology domain-containing protein</fullName>
    </recommendedName>
</protein>
<evidence type="ECO:0000313" key="3">
    <source>
        <dbReference type="Proteomes" id="UP000287394"/>
    </source>
</evidence>
<evidence type="ECO:0000313" key="2">
    <source>
        <dbReference type="EMBL" id="BDI30728.1"/>
    </source>
</evidence>
<dbReference type="EMBL" id="AP025739">
    <property type="protein sequence ID" value="BDI30728.1"/>
    <property type="molecule type" value="Genomic_DNA"/>
</dbReference>
<name>A0A402CTH2_9BACT</name>